<dbReference type="PANTHER" id="PTHR15549">
    <property type="entry name" value="PAIRED IMMUNOGLOBULIN-LIKE TYPE 2 RECEPTOR"/>
    <property type="match status" value="1"/>
</dbReference>
<evidence type="ECO:0000259" key="7">
    <source>
        <dbReference type="Pfam" id="PF12104"/>
    </source>
</evidence>
<feature type="compositionally biased region" description="Polar residues" evidence="5">
    <location>
        <begin position="192"/>
        <end position="204"/>
    </location>
</feature>
<evidence type="ECO:0000313" key="8">
    <source>
        <dbReference type="EMBL" id="KAF3004279.1"/>
    </source>
</evidence>
<gene>
    <name evidence="8" type="ORF">E8E13_008423</name>
</gene>
<evidence type="ECO:0000256" key="4">
    <source>
        <dbReference type="ARBA" id="ARBA00023136"/>
    </source>
</evidence>
<feature type="region of interest" description="Disordered" evidence="5">
    <location>
        <begin position="156"/>
        <end position="301"/>
    </location>
</feature>
<dbReference type="PANTHER" id="PTHR15549:SF27">
    <property type="entry name" value="CHITIN-BINDING TYPE-1 DOMAIN-CONTAINING PROTEIN"/>
    <property type="match status" value="1"/>
</dbReference>
<accession>A0A9P4WCA7</accession>
<dbReference type="Gene3D" id="1.20.5.900">
    <property type="entry name" value="transmembrane domain of human cd4"/>
    <property type="match status" value="1"/>
</dbReference>
<feature type="domain" description="T cell CD4 receptor C-terminal region" evidence="7">
    <location>
        <begin position="130"/>
        <end position="159"/>
    </location>
</feature>
<keyword evidence="4 6" id="KW-0472">Membrane</keyword>
<evidence type="ECO:0000313" key="9">
    <source>
        <dbReference type="Proteomes" id="UP000801428"/>
    </source>
</evidence>
<dbReference type="EMBL" id="SWKU01000008">
    <property type="protein sequence ID" value="KAF3004279.1"/>
    <property type="molecule type" value="Genomic_DNA"/>
</dbReference>
<dbReference type="OrthoDB" id="3692311at2759"/>
<feature type="transmembrane region" description="Helical" evidence="6">
    <location>
        <begin position="124"/>
        <end position="148"/>
    </location>
</feature>
<sequence>MSDQFTCPSGGQWYACPSKKFVGCCAGGDPCSNGCAEGNLRPAAFNAAEYGKFPDASCGTNSKFYTCTAGATFWGCCESVACASDPPACLGGNMTAAYMDLPAQIDFYLGKKTAESKEGGSNGAVIGGAVGGAIGGLLIIGVIIFFFIRRRRQRQQTARGESAEAAKPMMDGGKAFDSHSPNFVAQSPPPTYSATNGDYYQSMTPAGKTNPYTQSPYSQGQWAHNADGPVEMEAGVGSSNRYSELPAEVERPTTHHRYSELSTGPSCRVSPQHSPQASQTENKIEPRPQGLGVVTEDANAR</sequence>
<dbReference type="InterPro" id="IPR021963">
    <property type="entry name" value="Tcell_CD4_Cterm"/>
</dbReference>
<keyword evidence="2 6" id="KW-0812">Transmembrane</keyword>
<comment type="subcellular location">
    <subcellularLocation>
        <location evidence="1">Membrane</location>
        <topology evidence="1">Single-pass membrane protein</topology>
    </subcellularLocation>
</comment>
<feature type="compositionally biased region" description="Basic and acidic residues" evidence="5">
    <location>
        <begin position="248"/>
        <end position="259"/>
    </location>
</feature>
<feature type="compositionally biased region" description="Polar residues" evidence="5">
    <location>
        <begin position="260"/>
        <end position="281"/>
    </location>
</feature>
<dbReference type="Pfam" id="PF12104">
    <property type="entry name" value="Tcell_CD4_C"/>
    <property type="match status" value="1"/>
</dbReference>
<name>A0A9P4WCA7_CURKU</name>
<protein>
    <recommendedName>
        <fullName evidence="7">T cell CD4 receptor C-terminal region domain-containing protein</fullName>
    </recommendedName>
</protein>
<proteinExistence type="predicted"/>
<evidence type="ECO:0000256" key="2">
    <source>
        <dbReference type="ARBA" id="ARBA00022692"/>
    </source>
</evidence>
<dbReference type="GO" id="GO:0016020">
    <property type="term" value="C:membrane"/>
    <property type="evidence" value="ECO:0007669"/>
    <property type="project" value="UniProtKB-SubCell"/>
</dbReference>
<organism evidence="8 9">
    <name type="scientific">Curvularia kusanoi</name>
    <name type="common">Cochliobolus kusanoi</name>
    <dbReference type="NCBI Taxonomy" id="90978"/>
    <lineage>
        <taxon>Eukaryota</taxon>
        <taxon>Fungi</taxon>
        <taxon>Dikarya</taxon>
        <taxon>Ascomycota</taxon>
        <taxon>Pezizomycotina</taxon>
        <taxon>Dothideomycetes</taxon>
        <taxon>Pleosporomycetidae</taxon>
        <taxon>Pleosporales</taxon>
        <taxon>Pleosporineae</taxon>
        <taxon>Pleosporaceae</taxon>
        <taxon>Curvularia</taxon>
    </lineage>
</organism>
<dbReference type="GO" id="GO:0071944">
    <property type="term" value="C:cell periphery"/>
    <property type="evidence" value="ECO:0007669"/>
    <property type="project" value="UniProtKB-ARBA"/>
</dbReference>
<comment type="caution">
    <text evidence="8">The sequence shown here is derived from an EMBL/GenBank/DDBJ whole genome shotgun (WGS) entry which is preliminary data.</text>
</comment>
<dbReference type="InterPro" id="IPR051694">
    <property type="entry name" value="Immunoregulatory_rcpt-like"/>
</dbReference>
<feature type="compositionally biased region" description="Polar residues" evidence="5">
    <location>
        <begin position="210"/>
        <end position="222"/>
    </location>
</feature>
<dbReference type="Proteomes" id="UP000801428">
    <property type="component" value="Unassembled WGS sequence"/>
</dbReference>
<evidence type="ECO:0000256" key="5">
    <source>
        <dbReference type="SAM" id="MobiDB-lite"/>
    </source>
</evidence>
<dbReference type="AlphaFoldDB" id="A0A9P4WCA7"/>
<reference evidence="8" key="1">
    <citation type="submission" date="2019-04" db="EMBL/GenBank/DDBJ databases">
        <title>Sequencing of skin fungus with MAO and IRED activity.</title>
        <authorList>
            <person name="Marsaioli A.J."/>
            <person name="Bonatto J.M.C."/>
            <person name="Reis Junior O."/>
        </authorList>
    </citation>
    <scope>NUCLEOTIDE SEQUENCE</scope>
    <source>
        <strain evidence="8">30M1</strain>
    </source>
</reference>
<evidence type="ECO:0000256" key="1">
    <source>
        <dbReference type="ARBA" id="ARBA00004167"/>
    </source>
</evidence>
<evidence type="ECO:0000256" key="3">
    <source>
        <dbReference type="ARBA" id="ARBA00022989"/>
    </source>
</evidence>
<evidence type="ECO:0000256" key="6">
    <source>
        <dbReference type="SAM" id="Phobius"/>
    </source>
</evidence>
<keyword evidence="9" id="KW-1185">Reference proteome</keyword>
<keyword evidence="3 6" id="KW-1133">Transmembrane helix</keyword>